<dbReference type="EMBL" id="JACNJD010000283">
    <property type="protein sequence ID" value="MBC8178460.1"/>
    <property type="molecule type" value="Genomic_DNA"/>
</dbReference>
<dbReference type="InterPro" id="IPR036249">
    <property type="entry name" value="Thioredoxin-like_sf"/>
</dbReference>
<gene>
    <name evidence="2" type="ORF">H8E19_13725</name>
</gene>
<dbReference type="InterPro" id="IPR039022">
    <property type="entry name" value="KaiB-like"/>
</dbReference>
<dbReference type="SUPFAM" id="SSF52833">
    <property type="entry name" value="Thioredoxin-like"/>
    <property type="match status" value="1"/>
</dbReference>
<evidence type="ECO:0000313" key="3">
    <source>
        <dbReference type="Proteomes" id="UP000650524"/>
    </source>
</evidence>
<dbReference type="Proteomes" id="UP000650524">
    <property type="component" value="Unassembled WGS sequence"/>
</dbReference>
<reference evidence="2 3" key="1">
    <citation type="submission" date="2020-08" db="EMBL/GenBank/DDBJ databases">
        <title>Bridging the membrane lipid divide: bacteria of the FCB group superphylum have the potential to synthesize archaeal ether lipids.</title>
        <authorList>
            <person name="Villanueva L."/>
            <person name="Von Meijenfeldt F.A.B."/>
            <person name="Westbye A.B."/>
            <person name="Yadav S."/>
            <person name="Hopmans E.C."/>
            <person name="Dutilh B.E."/>
            <person name="Sinninghe Damste J.S."/>
        </authorList>
    </citation>
    <scope>NUCLEOTIDE SEQUENCE [LARGE SCALE GENOMIC DNA]</scope>
    <source>
        <strain evidence="2">NIOZ-UU27</strain>
    </source>
</reference>
<dbReference type="Pfam" id="PF07689">
    <property type="entry name" value="KaiB"/>
    <property type="match status" value="1"/>
</dbReference>
<dbReference type="SMART" id="SM01248">
    <property type="entry name" value="KaiB"/>
    <property type="match status" value="1"/>
</dbReference>
<name>A0A8J6T404_9DELT</name>
<sequence length="89" mass="10114">MYEIRLYTAGRTPKSERAVRDLKVLLEGDFEGQYILQVIDVMERPESAERDDVLATPLAIKVSPLPERRIIGDFTNKENVLKGLGIQRA</sequence>
<dbReference type="GO" id="GO:0048511">
    <property type="term" value="P:rhythmic process"/>
    <property type="evidence" value="ECO:0007669"/>
    <property type="project" value="InterPro"/>
</dbReference>
<feature type="domain" description="KaiB" evidence="1">
    <location>
        <begin position="5"/>
        <end position="86"/>
    </location>
</feature>
<evidence type="ECO:0000313" key="2">
    <source>
        <dbReference type="EMBL" id="MBC8178460.1"/>
    </source>
</evidence>
<protein>
    <submittedName>
        <fullName evidence="2">Circadian clock protein KaiB</fullName>
    </submittedName>
</protein>
<dbReference type="Gene3D" id="3.40.30.10">
    <property type="entry name" value="Glutaredoxin"/>
    <property type="match status" value="1"/>
</dbReference>
<evidence type="ECO:0000259" key="1">
    <source>
        <dbReference type="SMART" id="SM01248"/>
    </source>
</evidence>
<dbReference type="PANTHER" id="PTHR41709:SF2">
    <property type="entry name" value="CIRCADIAN CLOCK PROTEIN KAIB2"/>
    <property type="match status" value="1"/>
</dbReference>
<accession>A0A8J6T404</accession>
<dbReference type="InterPro" id="IPR011649">
    <property type="entry name" value="KaiB_domain"/>
</dbReference>
<dbReference type="AlphaFoldDB" id="A0A8J6T404"/>
<dbReference type="PANTHER" id="PTHR41709">
    <property type="entry name" value="KAIB-LIKE PROTEIN 1"/>
    <property type="match status" value="1"/>
</dbReference>
<dbReference type="CDD" id="cd02978">
    <property type="entry name" value="KaiB_like"/>
    <property type="match status" value="1"/>
</dbReference>
<comment type="caution">
    <text evidence="2">The sequence shown here is derived from an EMBL/GenBank/DDBJ whole genome shotgun (WGS) entry which is preliminary data.</text>
</comment>
<proteinExistence type="predicted"/>
<organism evidence="2 3">
    <name type="scientific">Candidatus Desulfacyla euxinica</name>
    <dbReference type="NCBI Taxonomy" id="2841693"/>
    <lineage>
        <taxon>Bacteria</taxon>
        <taxon>Deltaproteobacteria</taxon>
        <taxon>Candidatus Desulfacyla</taxon>
    </lineage>
</organism>